<evidence type="ECO:0000313" key="2">
    <source>
        <dbReference type="EMBL" id="KAF4402395.1"/>
    </source>
</evidence>
<organism evidence="2 3">
    <name type="scientific">Cannabis sativa</name>
    <name type="common">Hemp</name>
    <name type="synonym">Marijuana</name>
    <dbReference type="NCBI Taxonomy" id="3483"/>
    <lineage>
        <taxon>Eukaryota</taxon>
        <taxon>Viridiplantae</taxon>
        <taxon>Streptophyta</taxon>
        <taxon>Embryophyta</taxon>
        <taxon>Tracheophyta</taxon>
        <taxon>Spermatophyta</taxon>
        <taxon>Magnoliopsida</taxon>
        <taxon>eudicotyledons</taxon>
        <taxon>Gunneridae</taxon>
        <taxon>Pentapetalae</taxon>
        <taxon>rosids</taxon>
        <taxon>fabids</taxon>
        <taxon>Rosales</taxon>
        <taxon>Cannabaceae</taxon>
        <taxon>Cannabis</taxon>
    </lineage>
</organism>
<gene>
    <name evidence="2" type="ORF">G4B88_012180</name>
</gene>
<feature type="region of interest" description="Disordered" evidence="1">
    <location>
        <begin position="39"/>
        <end position="61"/>
    </location>
</feature>
<dbReference type="AlphaFoldDB" id="A0A7J6I5B3"/>
<accession>A0A7J6I5B3</accession>
<dbReference type="EMBL" id="JAATIQ010000007">
    <property type="protein sequence ID" value="KAF4402395.1"/>
    <property type="molecule type" value="Genomic_DNA"/>
</dbReference>
<evidence type="ECO:0000256" key="1">
    <source>
        <dbReference type="SAM" id="MobiDB-lite"/>
    </source>
</evidence>
<reference evidence="2 3" key="1">
    <citation type="journal article" date="2020" name="bioRxiv">
        <title>Sequence and annotation of 42 cannabis genomes reveals extensive copy number variation in cannabinoid synthesis and pathogen resistance genes.</title>
        <authorList>
            <person name="Mckernan K.J."/>
            <person name="Helbert Y."/>
            <person name="Kane L.T."/>
            <person name="Ebling H."/>
            <person name="Zhang L."/>
            <person name="Liu B."/>
            <person name="Eaton Z."/>
            <person name="Mclaughlin S."/>
            <person name="Kingan S."/>
            <person name="Baybayan P."/>
            <person name="Concepcion G."/>
            <person name="Jordan M."/>
            <person name="Riva A."/>
            <person name="Barbazuk W."/>
            <person name="Harkins T."/>
        </authorList>
    </citation>
    <scope>NUCLEOTIDE SEQUENCE [LARGE SCALE GENOMIC DNA]</scope>
    <source>
        <strain evidence="3">cv. Jamaican Lion 4</strain>
        <tissue evidence="2">Leaf</tissue>
    </source>
</reference>
<name>A0A7J6I5B3_CANSA</name>
<sequence length="61" mass="6827">MITEETDRDDNALKPPVNSQKEKLVEGYNEMMVISSPNFQEQNVQDGGTHGASVYTLKRQG</sequence>
<keyword evidence="3" id="KW-1185">Reference proteome</keyword>
<comment type="caution">
    <text evidence="2">The sequence shown here is derived from an EMBL/GenBank/DDBJ whole genome shotgun (WGS) entry which is preliminary data.</text>
</comment>
<dbReference type="Proteomes" id="UP000583929">
    <property type="component" value="Unassembled WGS sequence"/>
</dbReference>
<evidence type="ECO:0000313" key="3">
    <source>
        <dbReference type="Proteomes" id="UP000583929"/>
    </source>
</evidence>
<feature type="region of interest" description="Disordered" evidence="1">
    <location>
        <begin position="1"/>
        <end position="20"/>
    </location>
</feature>
<protein>
    <submittedName>
        <fullName evidence="2">Uncharacterized protein</fullName>
    </submittedName>
</protein>
<proteinExistence type="predicted"/>